<feature type="transmembrane region" description="Helical" evidence="1">
    <location>
        <begin position="77"/>
        <end position="99"/>
    </location>
</feature>
<dbReference type="Proteomes" id="UP000584931">
    <property type="component" value="Unassembled WGS sequence"/>
</dbReference>
<keyword evidence="1" id="KW-0472">Membrane</keyword>
<comment type="caution">
    <text evidence="3">The sequence shown here is derived from an EMBL/GenBank/DDBJ whole genome shotgun (WGS) entry which is preliminary data.</text>
</comment>
<dbReference type="Pfam" id="PF10067">
    <property type="entry name" value="DUF2306"/>
    <property type="match status" value="1"/>
</dbReference>
<gene>
    <name evidence="3" type="ORF">HNR06_002440</name>
</gene>
<sequence>MLVAVTVLCALLAVFAASAYAGLDPGTSQVDLRPDRPLHYPFLLVHVAASVLALVTAPLQLFPALRRGRAHRVIGRIHLFAGVFPGALSGLAVGVMSTYGFAAQAGFSLLAVLWFSVGAAGYRAVRQGRHADHREWMLRLFALTMAGVTLRVLVVVLVPALTPLVGPAHGGDEEAVFREVYQGIAWLCWVPDLLVAEWYLRRSRRGAPGAV</sequence>
<feature type="signal peptide" evidence="2">
    <location>
        <begin position="1"/>
        <end position="21"/>
    </location>
</feature>
<dbReference type="RefSeq" id="WP_179810098.1">
    <property type="nucleotide sequence ID" value="NZ_JACCHL010000001.1"/>
</dbReference>
<reference evidence="3 4" key="1">
    <citation type="submission" date="2020-07" db="EMBL/GenBank/DDBJ databases">
        <title>Sequencing the genomes of 1000 actinobacteria strains.</title>
        <authorList>
            <person name="Klenk H.-P."/>
        </authorList>
    </citation>
    <scope>NUCLEOTIDE SEQUENCE [LARGE SCALE GENOMIC DNA]</scope>
    <source>
        <strain evidence="3 4">DSM 45278</strain>
    </source>
</reference>
<evidence type="ECO:0000256" key="2">
    <source>
        <dbReference type="SAM" id="SignalP"/>
    </source>
</evidence>
<feature type="transmembrane region" description="Helical" evidence="1">
    <location>
        <begin position="137"/>
        <end position="160"/>
    </location>
</feature>
<feature type="transmembrane region" description="Helical" evidence="1">
    <location>
        <begin position="45"/>
        <end position="65"/>
    </location>
</feature>
<protein>
    <submittedName>
        <fullName evidence="3">Uncharacterized membrane protein YozB (DUF420 family)</fullName>
    </submittedName>
</protein>
<evidence type="ECO:0000313" key="3">
    <source>
        <dbReference type="EMBL" id="NYH52851.1"/>
    </source>
</evidence>
<keyword evidence="1" id="KW-0812">Transmembrane</keyword>
<feature type="transmembrane region" description="Helical" evidence="1">
    <location>
        <begin position="105"/>
        <end position="125"/>
    </location>
</feature>
<dbReference type="InterPro" id="IPR018750">
    <property type="entry name" value="DUF2306_membrane"/>
</dbReference>
<proteinExistence type="predicted"/>
<accession>A0A7Y9XBQ7</accession>
<keyword evidence="2" id="KW-0732">Signal</keyword>
<dbReference type="AlphaFoldDB" id="A0A7Y9XBQ7"/>
<keyword evidence="1" id="KW-1133">Transmembrane helix</keyword>
<feature type="chain" id="PRO_5038473396" evidence="2">
    <location>
        <begin position="22"/>
        <end position="211"/>
    </location>
</feature>
<dbReference type="EMBL" id="JACCHL010000001">
    <property type="protein sequence ID" value="NYH52851.1"/>
    <property type="molecule type" value="Genomic_DNA"/>
</dbReference>
<name>A0A7Y9XBQ7_9ACTN</name>
<organism evidence="3 4">
    <name type="scientific">Nocardiopsis sinuspersici</name>
    <dbReference type="NCBI Taxonomy" id="501010"/>
    <lineage>
        <taxon>Bacteria</taxon>
        <taxon>Bacillati</taxon>
        <taxon>Actinomycetota</taxon>
        <taxon>Actinomycetes</taxon>
        <taxon>Streptosporangiales</taxon>
        <taxon>Nocardiopsidaceae</taxon>
        <taxon>Nocardiopsis</taxon>
    </lineage>
</organism>
<evidence type="ECO:0000256" key="1">
    <source>
        <dbReference type="SAM" id="Phobius"/>
    </source>
</evidence>
<evidence type="ECO:0000313" key="4">
    <source>
        <dbReference type="Proteomes" id="UP000584931"/>
    </source>
</evidence>